<dbReference type="Gene3D" id="2.60.40.380">
    <property type="entry name" value="Purple acid phosphatase-like, N-terminal"/>
    <property type="match status" value="1"/>
</dbReference>
<keyword evidence="4" id="KW-1185">Reference proteome</keyword>
<dbReference type="InterPro" id="IPR018946">
    <property type="entry name" value="PhoD-like_MPP"/>
</dbReference>
<proteinExistence type="predicted"/>
<dbReference type="Proteomes" id="UP001589814">
    <property type="component" value="Unassembled WGS sequence"/>
</dbReference>
<evidence type="ECO:0000259" key="1">
    <source>
        <dbReference type="Pfam" id="PF09423"/>
    </source>
</evidence>
<dbReference type="InterPro" id="IPR032093">
    <property type="entry name" value="PhoD_N"/>
</dbReference>
<accession>A0ABV6G044</accession>
<organism evidence="3 4">
    <name type="scientific">Kushneria aurantia</name>
    <dbReference type="NCBI Taxonomy" id="504092"/>
    <lineage>
        <taxon>Bacteria</taxon>
        <taxon>Pseudomonadati</taxon>
        <taxon>Pseudomonadota</taxon>
        <taxon>Gammaproteobacteria</taxon>
        <taxon>Oceanospirillales</taxon>
        <taxon>Halomonadaceae</taxon>
        <taxon>Kushneria</taxon>
    </lineage>
</organism>
<dbReference type="PANTHER" id="PTHR43606:SF1">
    <property type="entry name" value="PHOD-LIKE PHOSPHATASE METALLOPHOSPHATASE DOMAIN-CONTAINING PROTEIN"/>
    <property type="match status" value="1"/>
</dbReference>
<evidence type="ECO:0000259" key="2">
    <source>
        <dbReference type="Pfam" id="PF16655"/>
    </source>
</evidence>
<sequence length="519" mass="57995">MSISRRDFLALSSCTGLGLAGSGLLGAPAIVLADNRRPQVTSLMSGDVLADRAMLWGRTDRPARMLIEVADNPEFRGARRLAPLDVLPDTDLIGRIDATGLRGMQEVHYRMRCAALDDDRALSAPVSGRLSMPVDGPRDVRFVWSGDVVGQGWGIDEARGGMLGWETMRRQQPDFFIHSGDSVYADGPLQERVELPGGGVWRNIVTPAKRKVAETLAEYRGQHAYNHLDAHFRRFVAEVPMLAQWDDHETVNNWYPSEILDDDRYSEKNVALLSARARRAFIDYMPIRMEAAAPQRLYRRFRWGPSIEVFMLDMRSYRGDNSDNRQSQRNEESAFLGDNQFRWLRGALNDSTATWKIIAADMPIGLVVPDGQRFEAVANGEGGPPLGREIEIARLLQAIRDDDIDNVVWFTADVHYTAAHHYAPERAAFKAFKPFWEFVSGPLHAGTFGPNELDGTFGPEVVFYKAPPEGQSNLPPTAGYQFFGQVDLEGESEALTVTLKDTGGNALHTQRLIPERRRA</sequence>
<dbReference type="SUPFAM" id="SSF56300">
    <property type="entry name" value="Metallo-dependent phosphatases"/>
    <property type="match status" value="1"/>
</dbReference>
<dbReference type="InterPro" id="IPR029052">
    <property type="entry name" value="Metallo-depent_PP-like"/>
</dbReference>
<dbReference type="Gene3D" id="3.60.21.70">
    <property type="entry name" value="PhoD-like phosphatase"/>
    <property type="match status" value="1"/>
</dbReference>
<dbReference type="EMBL" id="JBHLVX010000013">
    <property type="protein sequence ID" value="MFC0267001.1"/>
    <property type="molecule type" value="Genomic_DNA"/>
</dbReference>
<name>A0ABV6G044_9GAMM</name>
<dbReference type="Pfam" id="PF09423">
    <property type="entry name" value="PhoD"/>
    <property type="match status" value="1"/>
</dbReference>
<feature type="domain" description="Phospholipase D N-terminal" evidence="2">
    <location>
        <begin position="43"/>
        <end position="115"/>
    </location>
</feature>
<feature type="domain" description="PhoD-like phosphatase metallophosphatase" evidence="1">
    <location>
        <begin position="144"/>
        <end position="498"/>
    </location>
</feature>
<dbReference type="RefSeq" id="WP_019949838.1">
    <property type="nucleotide sequence ID" value="NZ_JBHLVX010000013.1"/>
</dbReference>
<dbReference type="PROSITE" id="PS51318">
    <property type="entry name" value="TAT"/>
    <property type="match status" value="1"/>
</dbReference>
<comment type="caution">
    <text evidence="3">The sequence shown here is derived from an EMBL/GenBank/DDBJ whole genome shotgun (WGS) entry which is preliminary data.</text>
</comment>
<reference evidence="3 4" key="1">
    <citation type="submission" date="2024-09" db="EMBL/GenBank/DDBJ databases">
        <authorList>
            <person name="Sun Q."/>
            <person name="Mori K."/>
        </authorList>
    </citation>
    <scope>NUCLEOTIDE SEQUENCE [LARGE SCALE GENOMIC DNA]</scope>
    <source>
        <strain evidence="3 4">CCM 7415</strain>
    </source>
</reference>
<protein>
    <submittedName>
        <fullName evidence="3">Alkaline phosphatase D family protein</fullName>
    </submittedName>
</protein>
<gene>
    <name evidence="3" type="ORF">ACFFHW_03130</name>
</gene>
<dbReference type="PANTHER" id="PTHR43606">
    <property type="entry name" value="PHOSPHATASE, PUTATIVE (AFU_ORTHOLOGUE AFUA_6G08710)-RELATED"/>
    <property type="match status" value="1"/>
</dbReference>
<dbReference type="InterPro" id="IPR006311">
    <property type="entry name" value="TAT_signal"/>
</dbReference>
<dbReference type="InterPro" id="IPR052900">
    <property type="entry name" value="Phospholipid_Metab_Enz"/>
</dbReference>
<dbReference type="CDD" id="cd07389">
    <property type="entry name" value="MPP_PhoD"/>
    <property type="match status" value="1"/>
</dbReference>
<evidence type="ECO:0000313" key="3">
    <source>
        <dbReference type="EMBL" id="MFC0267001.1"/>
    </source>
</evidence>
<dbReference type="InterPro" id="IPR038607">
    <property type="entry name" value="PhoD-like_sf"/>
</dbReference>
<evidence type="ECO:0000313" key="4">
    <source>
        <dbReference type="Proteomes" id="UP001589814"/>
    </source>
</evidence>
<dbReference type="Pfam" id="PF16655">
    <property type="entry name" value="PhoD_N"/>
    <property type="match status" value="1"/>
</dbReference>